<dbReference type="Pfam" id="PF03281">
    <property type="entry name" value="Mab-21"/>
    <property type="match status" value="1"/>
</dbReference>
<comment type="similarity">
    <text evidence="1">Belongs to the mab-21 family.</text>
</comment>
<evidence type="ECO:0000259" key="2">
    <source>
        <dbReference type="Pfam" id="PF03281"/>
    </source>
</evidence>
<name>A0A8K0D5B0_IGNLU</name>
<feature type="domain" description="Mab-21-like nucleotidyltransferase" evidence="2">
    <location>
        <begin position="70"/>
        <end position="229"/>
    </location>
</feature>
<dbReference type="PANTHER" id="PTHR10656:SF42">
    <property type="entry name" value="CYCLIC GMP-AMP SYNTHASE-LIKE PROTEIN-RELATED"/>
    <property type="match status" value="1"/>
</dbReference>
<sequence length="233" mass="26868">MKPKNQRKKYNYMEPVLHKIHKNYISLPNKDVKKNNGVLKQVLWRLINKMKKVDTLFKTCFTTVFYGGSFYEGLKVGKPDEFDLDFLLKLPKNTQPSLDISNIPGFVQVQLQNFENFQKTPEARKEWSGLANLVDNKHYLITSKVSQWIKGVIDKVLNQFPKDDTNARIFKINGMLFKGTLHEAGPAQTLKLKMCGTIRSSSVEINIDLVPCFRFGGNHWPPSPFRPNPIKNK</sequence>
<dbReference type="Proteomes" id="UP000801492">
    <property type="component" value="Unassembled WGS sequence"/>
</dbReference>
<accession>A0A8K0D5B0</accession>
<reference evidence="3" key="1">
    <citation type="submission" date="2019-08" db="EMBL/GenBank/DDBJ databases">
        <title>The genome of the North American firefly Photinus pyralis.</title>
        <authorList>
            <consortium name="Photinus pyralis genome working group"/>
            <person name="Fallon T.R."/>
            <person name="Sander Lower S.E."/>
            <person name="Weng J.-K."/>
        </authorList>
    </citation>
    <scope>NUCLEOTIDE SEQUENCE</scope>
    <source>
        <strain evidence="3">TRF0915ILg1</strain>
        <tissue evidence="3">Whole body</tissue>
    </source>
</reference>
<evidence type="ECO:0000313" key="3">
    <source>
        <dbReference type="EMBL" id="KAF2897521.1"/>
    </source>
</evidence>
<keyword evidence="4" id="KW-1185">Reference proteome</keyword>
<evidence type="ECO:0000313" key="4">
    <source>
        <dbReference type="Proteomes" id="UP000801492"/>
    </source>
</evidence>
<protein>
    <recommendedName>
        <fullName evidence="2">Mab-21-like nucleotidyltransferase domain-containing protein</fullName>
    </recommendedName>
</protein>
<dbReference type="AlphaFoldDB" id="A0A8K0D5B0"/>
<dbReference type="PANTHER" id="PTHR10656">
    <property type="entry name" value="CELL FATE DETERMINING PROTEIN MAB21-RELATED"/>
    <property type="match status" value="1"/>
</dbReference>
<dbReference type="EMBL" id="VTPC01004093">
    <property type="protein sequence ID" value="KAF2897521.1"/>
    <property type="molecule type" value="Genomic_DNA"/>
</dbReference>
<dbReference type="OrthoDB" id="6054650at2759"/>
<feature type="non-terminal residue" evidence="3">
    <location>
        <position position="233"/>
    </location>
</feature>
<organism evidence="3 4">
    <name type="scientific">Ignelater luminosus</name>
    <name type="common">Cucubano</name>
    <name type="synonym">Pyrophorus luminosus</name>
    <dbReference type="NCBI Taxonomy" id="2038154"/>
    <lineage>
        <taxon>Eukaryota</taxon>
        <taxon>Metazoa</taxon>
        <taxon>Ecdysozoa</taxon>
        <taxon>Arthropoda</taxon>
        <taxon>Hexapoda</taxon>
        <taxon>Insecta</taxon>
        <taxon>Pterygota</taxon>
        <taxon>Neoptera</taxon>
        <taxon>Endopterygota</taxon>
        <taxon>Coleoptera</taxon>
        <taxon>Polyphaga</taxon>
        <taxon>Elateriformia</taxon>
        <taxon>Elateroidea</taxon>
        <taxon>Elateridae</taxon>
        <taxon>Agrypninae</taxon>
        <taxon>Pyrophorini</taxon>
        <taxon>Ignelater</taxon>
    </lineage>
</organism>
<dbReference type="Gene3D" id="3.30.460.90">
    <property type="match status" value="1"/>
</dbReference>
<gene>
    <name evidence="3" type="ORF">ILUMI_08659</name>
</gene>
<evidence type="ECO:0000256" key="1">
    <source>
        <dbReference type="ARBA" id="ARBA00008307"/>
    </source>
</evidence>
<dbReference type="InterPro" id="IPR046903">
    <property type="entry name" value="Mab-21-like_nuc_Trfase"/>
</dbReference>
<comment type="caution">
    <text evidence="3">The sequence shown here is derived from an EMBL/GenBank/DDBJ whole genome shotgun (WGS) entry which is preliminary data.</text>
</comment>
<proteinExistence type="inferred from homology"/>